<reference evidence="2 3" key="1">
    <citation type="submission" date="2007-03" db="EMBL/GenBank/DDBJ databases">
        <title>Complete sequence of Desulfotomaculum reducens MI-1.</title>
        <authorList>
            <consortium name="US DOE Joint Genome Institute"/>
            <person name="Copeland A."/>
            <person name="Lucas S."/>
            <person name="Lapidus A."/>
            <person name="Barry K."/>
            <person name="Detter J.C."/>
            <person name="Glavina del Rio T."/>
            <person name="Hammon N."/>
            <person name="Israni S."/>
            <person name="Dalin E."/>
            <person name="Tice H."/>
            <person name="Pitluck S."/>
            <person name="Sims D."/>
            <person name="Brettin T."/>
            <person name="Bruce D."/>
            <person name="Han C."/>
            <person name="Tapia R."/>
            <person name="Schmutz J."/>
            <person name="Larimer F."/>
            <person name="Land M."/>
            <person name="Hauser L."/>
            <person name="Kyrpides N."/>
            <person name="Kim E."/>
            <person name="Tebo B.M."/>
            <person name="Richardson P."/>
        </authorList>
    </citation>
    <scope>NUCLEOTIDE SEQUENCE [LARGE SCALE GENOMIC DNA]</scope>
    <source>
        <strain evidence="2 3">MI-1</strain>
    </source>
</reference>
<evidence type="ECO:0000313" key="2">
    <source>
        <dbReference type="EMBL" id="ABO51119.1"/>
    </source>
</evidence>
<dbReference type="GO" id="GO:0008270">
    <property type="term" value="F:zinc ion binding"/>
    <property type="evidence" value="ECO:0007669"/>
    <property type="project" value="InterPro"/>
</dbReference>
<evidence type="ECO:0000259" key="1">
    <source>
        <dbReference type="Pfam" id="PF01844"/>
    </source>
</evidence>
<feature type="domain" description="HNH" evidence="1">
    <location>
        <begin position="34"/>
        <end position="91"/>
    </location>
</feature>
<dbReference type="eggNOG" id="COG1403">
    <property type="taxonomic scope" value="Bacteria"/>
</dbReference>
<evidence type="ECO:0000313" key="3">
    <source>
        <dbReference type="Proteomes" id="UP000001556"/>
    </source>
</evidence>
<organism evidence="2 3">
    <name type="scientific">Desulforamulus reducens (strain ATCC BAA-1160 / DSM 100696 / MI-1)</name>
    <name type="common">Desulfotomaculum reducens</name>
    <dbReference type="NCBI Taxonomy" id="349161"/>
    <lineage>
        <taxon>Bacteria</taxon>
        <taxon>Bacillati</taxon>
        <taxon>Bacillota</taxon>
        <taxon>Clostridia</taxon>
        <taxon>Eubacteriales</taxon>
        <taxon>Peptococcaceae</taxon>
        <taxon>Desulforamulus</taxon>
    </lineage>
</organism>
<dbReference type="EMBL" id="CP000612">
    <property type="protein sequence ID" value="ABO51119.1"/>
    <property type="molecule type" value="Genomic_DNA"/>
</dbReference>
<gene>
    <name evidence="2" type="ordered locus">Dred_2609</name>
</gene>
<dbReference type="HOGENOM" id="CLU_108879_9_1_9"/>
<proteinExistence type="predicted"/>
<dbReference type="Pfam" id="PF01844">
    <property type="entry name" value="HNH"/>
    <property type="match status" value="1"/>
</dbReference>
<name>A4J7R6_DESRM</name>
<dbReference type="GO" id="GO:0004519">
    <property type="term" value="F:endonuclease activity"/>
    <property type="evidence" value="ECO:0007669"/>
    <property type="project" value="InterPro"/>
</dbReference>
<dbReference type="Proteomes" id="UP000001556">
    <property type="component" value="Chromosome"/>
</dbReference>
<keyword evidence="3" id="KW-1185">Reference proteome</keyword>
<dbReference type="InterPro" id="IPR002711">
    <property type="entry name" value="HNH"/>
</dbReference>
<dbReference type="GO" id="GO:0003676">
    <property type="term" value="F:nucleic acid binding"/>
    <property type="evidence" value="ECO:0007669"/>
    <property type="project" value="InterPro"/>
</dbReference>
<protein>
    <submittedName>
        <fullName evidence="2">Phage related protein</fullName>
    </submittedName>
</protein>
<accession>A4J7R6</accession>
<sequence>MQDFIDNNNPHGFYTSSPWLNVRFEVLQEFKFECQHCKARGFYKKADTVHHVQYVKKYPRLALSKTYIDNEGNVKLNLVPLCHGCHEHVHDYRRRVKKKPLTPERW</sequence>
<dbReference type="Gene3D" id="1.10.30.50">
    <property type="match status" value="1"/>
</dbReference>
<dbReference type="AlphaFoldDB" id="A4J7R6"/>
<dbReference type="STRING" id="349161.Dred_2609"/>
<dbReference type="KEGG" id="drm:Dred_2609"/>